<dbReference type="VEuPathDB" id="FungiDB:PC110_g19289"/>
<dbReference type="EMBL" id="MJFZ01000909">
    <property type="protein sequence ID" value="RAW24284.1"/>
    <property type="molecule type" value="Genomic_DNA"/>
</dbReference>
<sequence length="117" mass="12981">MVDVHLLFDTCAARYPVMADYFSPSADIIHSPDFEMTIVKLQNDLPLSSSEHSVAGFVVEPSDPTPTQRARVDFASSNLRQAKRQRCATRVATQYDELLHLAPRLATRASVYSPSAN</sequence>
<name>A0A329RI66_9STRA</name>
<keyword evidence="2" id="KW-1185">Reference proteome</keyword>
<dbReference type="OrthoDB" id="105294at2759"/>
<comment type="caution">
    <text evidence="1">The sequence shown here is derived from an EMBL/GenBank/DDBJ whole genome shotgun (WGS) entry which is preliminary data.</text>
</comment>
<organism evidence="1 2">
    <name type="scientific">Phytophthora cactorum</name>
    <dbReference type="NCBI Taxonomy" id="29920"/>
    <lineage>
        <taxon>Eukaryota</taxon>
        <taxon>Sar</taxon>
        <taxon>Stramenopiles</taxon>
        <taxon>Oomycota</taxon>
        <taxon>Peronosporomycetes</taxon>
        <taxon>Peronosporales</taxon>
        <taxon>Peronosporaceae</taxon>
        <taxon>Phytophthora</taxon>
    </lineage>
</organism>
<gene>
    <name evidence="1" type="ORF">PC110_g19289</name>
</gene>
<evidence type="ECO:0000313" key="2">
    <source>
        <dbReference type="Proteomes" id="UP000251314"/>
    </source>
</evidence>
<dbReference type="PANTHER" id="PTHR40866:SF1">
    <property type="entry name" value="BED-TYPE DOMAIN-CONTAINING PROTEIN"/>
    <property type="match status" value="1"/>
</dbReference>
<protein>
    <submittedName>
        <fullName evidence="1">Uncharacterized protein</fullName>
    </submittedName>
</protein>
<proteinExistence type="predicted"/>
<dbReference type="PANTHER" id="PTHR40866">
    <property type="entry name" value="BED-TYPE DOMAIN-CONTAINING PROTEIN"/>
    <property type="match status" value="1"/>
</dbReference>
<dbReference type="AlphaFoldDB" id="A0A329RI66"/>
<dbReference type="Proteomes" id="UP000251314">
    <property type="component" value="Unassembled WGS sequence"/>
</dbReference>
<evidence type="ECO:0000313" key="1">
    <source>
        <dbReference type="EMBL" id="RAW24284.1"/>
    </source>
</evidence>
<accession>A0A329RI66</accession>
<reference evidence="1 2" key="1">
    <citation type="submission" date="2018-01" db="EMBL/GenBank/DDBJ databases">
        <title>Draft genome of the strawberry crown rot pathogen Phytophthora cactorum.</title>
        <authorList>
            <person name="Armitage A.D."/>
            <person name="Lysoe E."/>
            <person name="Nellist C.F."/>
            <person name="Harrison R.J."/>
            <person name="Brurberg M.B."/>
        </authorList>
    </citation>
    <scope>NUCLEOTIDE SEQUENCE [LARGE SCALE GENOMIC DNA]</scope>
    <source>
        <strain evidence="1 2">10300</strain>
    </source>
</reference>